<sequence>MQTALSASLNGLPPMRYALLALAGAAALLGACTRNIYVPQATPQLGLQLRVKLPVMNANTALDTVRTVLELVNNNDEPYVVSSPARPQASLPVVQVDGRIVPWELRQKRGKDRRITIPAHGTYRTTYDLPLSFYAGGNRLPQGNQRQIQVFYHGRVYGPKGQKATRLEIPSNKLAF</sequence>
<evidence type="ECO:0008006" key="3">
    <source>
        <dbReference type="Google" id="ProtNLM"/>
    </source>
</evidence>
<accession>A0ABP8IYD5</accession>
<evidence type="ECO:0000313" key="2">
    <source>
        <dbReference type="Proteomes" id="UP001500454"/>
    </source>
</evidence>
<gene>
    <name evidence="1" type="ORF">GCM10023186_18430</name>
</gene>
<name>A0ABP8IYD5_9BACT</name>
<comment type="caution">
    <text evidence="1">The sequence shown here is derived from an EMBL/GenBank/DDBJ whole genome shotgun (WGS) entry which is preliminary data.</text>
</comment>
<organism evidence="1 2">
    <name type="scientific">Hymenobacter koreensis</name>
    <dbReference type="NCBI Taxonomy" id="1084523"/>
    <lineage>
        <taxon>Bacteria</taxon>
        <taxon>Pseudomonadati</taxon>
        <taxon>Bacteroidota</taxon>
        <taxon>Cytophagia</taxon>
        <taxon>Cytophagales</taxon>
        <taxon>Hymenobacteraceae</taxon>
        <taxon>Hymenobacter</taxon>
    </lineage>
</organism>
<keyword evidence="2" id="KW-1185">Reference proteome</keyword>
<reference evidence="2" key="1">
    <citation type="journal article" date="2019" name="Int. J. Syst. Evol. Microbiol.">
        <title>The Global Catalogue of Microorganisms (GCM) 10K type strain sequencing project: providing services to taxonomists for standard genome sequencing and annotation.</title>
        <authorList>
            <consortium name="The Broad Institute Genomics Platform"/>
            <consortium name="The Broad Institute Genome Sequencing Center for Infectious Disease"/>
            <person name="Wu L."/>
            <person name="Ma J."/>
        </authorList>
    </citation>
    <scope>NUCLEOTIDE SEQUENCE [LARGE SCALE GENOMIC DNA]</scope>
    <source>
        <strain evidence="2">JCM 17924</strain>
    </source>
</reference>
<dbReference type="EMBL" id="BAABHA010000004">
    <property type="protein sequence ID" value="GAA4380279.1"/>
    <property type="molecule type" value="Genomic_DNA"/>
</dbReference>
<evidence type="ECO:0000313" key="1">
    <source>
        <dbReference type="EMBL" id="GAA4380279.1"/>
    </source>
</evidence>
<proteinExistence type="predicted"/>
<dbReference type="Proteomes" id="UP001500454">
    <property type="component" value="Unassembled WGS sequence"/>
</dbReference>
<protein>
    <recommendedName>
        <fullName evidence="3">Late embryogenesis abundant protein LEA-2 subgroup domain-containing protein</fullName>
    </recommendedName>
</protein>